<evidence type="ECO:0000256" key="6">
    <source>
        <dbReference type="ARBA" id="ARBA00022967"/>
    </source>
</evidence>
<keyword evidence="9 12" id="KW-0472">Membrane</keyword>
<feature type="domain" description="P-type ATPase A" evidence="13">
    <location>
        <begin position="120"/>
        <end position="221"/>
    </location>
</feature>
<keyword evidence="8" id="KW-0813">Transport</keyword>
<dbReference type="AlphaFoldDB" id="K9ED79"/>
<dbReference type="InterPro" id="IPR023298">
    <property type="entry name" value="ATPase_P-typ_TM_dom_sf"/>
</dbReference>
<feature type="transmembrane region" description="Helical" evidence="12">
    <location>
        <begin position="599"/>
        <end position="618"/>
    </location>
</feature>
<feature type="transmembrane region" description="Helical" evidence="12">
    <location>
        <begin position="261"/>
        <end position="281"/>
    </location>
</feature>
<dbReference type="Pfam" id="PF00122">
    <property type="entry name" value="E1-E2_ATPase"/>
    <property type="match status" value="1"/>
</dbReference>
<dbReference type="eggNOG" id="COG2217">
    <property type="taxonomic scope" value="Bacteria"/>
</dbReference>
<keyword evidence="3" id="KW-0104">Cadmium</keyword>
<reference evidence="14 15" key="1">
    <citation type="submission" date="2012-09" db="EMBL/GenBank/DDBJ databases">
        <title>The Genome Sequence of Alloiococcus otitis ATCC 51267.</title>
        <authorList>
            <consortium name="The Broad Institute Genome Sequencing Platform"/>
            <person name="Earl A."/>
            <person name="Ward D."/>
            <person name="Feldgarden M."/>
            <person name="Gevers D."/>
            <person name="Huys G."/>
            <person name="Walker B."/>
            <person name="Young S.K."/>
            <person name="Zeng Q."/>
            <person name="Gargeya S."/>
            <person name="Fitzgerald M."/>
            <person name="Haas B."/>
            <person name="Abouelleil A."/>
            <person name="Alvarado L."/>
            <person name="Arachchi H.M."/>
            <person name="Berlin A.M."/>
            <person name="Chapman S.B."/>
            <person name="Goldberg J."/>
            <person name="Griggs A."/>
            <person name="Gujja S."/>
            <person name="Hansen M."/>
            <person name="Howarth C."/>
            <person name="Imamovic A."/>
            <person name="Larimer J."/>
            <person name="McCowen C."/>
            <person name="Montmayeur A."/>
            <person name="Murphy C."/>
            <person name="Neiman D."/>
            <person name="Pearson M."/>
            <person name="Priest M."/>
            <person name="Roberts A."/>
            <person name="Saif S."/>
            <person name="Shea T."/>
            <person name="Sisk P."/>
            <person name="Sykes S."/>
            <person name="Wortman J."/>
            <person name="Nusbaum C."/>
            <person name="Birren B."/>
        </authorList>
    </citation>
    <scope>NUCLEOTIDE SEQUENCE [LARGE SCALE GENOMIC DNA]</scope>
    <source>
        <strain evidence="14 15">ATCC 51267</strain>
    </source>
</reference>
<dbReference type="InterPro" id="IPR018303">
    <property type="entry name" value="ATPase_P-typ_P_site"/>
</dbReference>
<evidence type="ECO:0000259" key="13">
    <source>
        <dbReference type="Pfam" id="PF00122"/>
    </source>
</evidence>
<accession>K9ED79</accession>
<dbReference type="SFLD" id="SFLDF00027">
    <property type="entry name" value="p-type_atpase"/>
    <property type="match status" value="1"/>
</dbReference>
<dbReference type="NCBIfam" id="TIGR01511">
    <property type="entry name" value="ATPase-IB1_Cu"/>
    <property type="match status" value="1"/>
</dbReference>
<dbReference type="InterPro" id="IPR023214">
    <property type="entry name" value="HAD_sf"/>
</dbReference>
<keyword evidence="7 12" id="KW-1133">Transmembrane helix</keyword>
<evidence type="ECO:0000256" key="8">
    <source>
        <dbReference type="ARBA" id="ARBA00023065"/>
    </source>
</evidence>
<dbReference type="PANTHER" id="PTHR48085">
    <property type="entry name" value="CADMIUM/ZINC-TRANSPORTING ATPASE HMA2-RELATED"/>
    <property type="match status" value="1"/>
</dbReference>
<keyword evidence="6" id="KW-1278">Translocase</keyword>
<dbReference type="NCBIfam" id="TIGR01525">
    <property type="entry name" value="ATPase-IB_hvy"/>
    <property type="match status" value="1"/>
</dbReference>
<dbReference type="PRINTS" id="PR00120">
    <property type="entry name" value="HATPASE"/>
</dbReference>
<evidence type="ECO:0000256" key="12">
    <source>
        <dbReference type="RuleBase" id="RU362081"/>
    </source>
</evidence>
<evidence type="ECO:0000256" key="2">
    <source>
        <dbReference type="ARBA" id="ARBA00006024"/>
    </source>
</evidence>
<proteinExistence type="inferred from homology"/>
<comment type="caution">
    <text evidence="14">The sequence shown here is derived from an EMBL/GenBank/DDBJ whole genome shotgun (WGS) entry which is preliminary data.</text>
</comment>
<dbReference type="Gene3D" id="2.70.150.10">
    <property type="entry name" value="Calcium-transporting ATPase, cytoplasmic transduction domain A"/>
    <property type="match status" value="1"/>
</dbReference>
<feature type="transmembrane region" description="Helical" evidence="12">
    <location>
        <begin position="573"/>
        <end position="593"/>
    </location>
</feature>
<keyword evidence="15" id="KW-1185">Reference proteome</keyword>
<dbReference type="GO" id="GO:0005524">
    <property type="term" value="F:ATP binding"/>
    <property type="evidence" value="ECO:0007669"/>
    <property type="project" value="UniProtKB-UniRule"/>
</dbReference>
<dbReference type="GO" id="GO:0016887">
    <property type="term" value="F:ATP hydrolysis activity"/>
    <property type="evidence" value="ECO:0007669"/>
    <property type="project" value="InterPro"/>
</dbReference>
<evidence type="ECO:0000313" key="15">
    <source>
        <dbReference type="Proteomes" id="UP000009875"/>
    </source>
</evidence>
<evidence type="ECO:0000256" key="4">
    <source>
        <dbReference type="ARBA" id="ARBA00022692"/>
    </source>
</evidence>
<keyword evidence="12" id="KW-1003">Cell membrane</keyword>
<dbReference type="RefSeq" id="WP_003777490.1">
    <property type="nucleotide sequence ID" value="NZ_JH992958.1"/>
</dbReference>
<dbReference type="STRING" id="883081.HMPREF9698_00744"/>
<evidence type="ECO:0000256" key="7">
    <source>
        <dbReference type="ARBA" id="ARBA00022989"/>
    </source>
</evidence>
<dbReference type="CDD" id="cd02079">
    <property type="entry name" value="P-type_ATPase_HM"/>
    <property type="match status" value="1"/>
</dbReference>
<keyword evidence="4 12" id="KW-0812">Transmembrane</keyword>
<comment type="subcellular location">
    <subcellularLocation>
        <location evidence="1">Cell membrane</location>
        <topology evidence="1">Multi-pass membrane protein</topology>
    </subcellularLocation>
</comment>
<dbReference type="HOGENOM" id="CLU_001771_6_3_9"/>
<dbReference type="EMBL" id="AGXA01000016">
    <property type="protein sequence ID" value="EKU93796.1"/>
    <property type="molecule type" value="Genomic_DNA"/>
</dbReference>
<dbReference type="Proteomes" id="UP000009875">
    <property type="component" value="Unassembled WGS sequence"/>
</dbReference>
<dbReference type="InterPro" id="IPR008250">
    <property type="entry name" value="ATPase_P-typ_transduc_dom_A_sf"/>
</dbReference>
<dbReference type="PROSITE" id="PS01229">
    <property type="entry name" value="COF_2"/>
    <property type="match status" value="1"/>
</dbReference>
<keyword evidence="12" id="KW-0547">Nucleotide-binding</keyword>
<dbReference type="NCBIfam" id="TIGR01494">
    <property type="entry name" value="ATPase_P-type"/>
    <property type="match status" value="2"/>
</dbReference>
<evidence type="ECO:0000256" key="11">
    <source>
        <dbReference type="ARBA" id="ARBA00049338"/>
    </source>
</evidence>
<comment type="similarity">
    <text evidence="2 12">Belongs to the cation transport ATPase (P-type) (TC 3.A.3) family. Type IB subfamily.</text>
</comment>
<evidence type="ECO:0000256" key="1">
    <source>
        <dbReference type="ARBA" id="ARBA00004651"/>
    </source>
</evidence>
<sequence>MQKVKTWLLGHKNQIMVGQVILLIASIIAKFVWQSRSTYFWTFALAGILGTLPILVQALEALKVKVVSIDVLVSIAAIGAMVIENVEEAAVVTFLFLFGSWLEGKTLAYTRSSIKDLSQMAPETALVKAQDGSFQERDVDLLEEGDVVLVKTGAKLAVDGTVVKGEGYLNEAAISGESSPVYKSQGDQARAGTILENGSLQVQADKVGEDTTFGRIISLVEEAQDAKSSTERFIDKFAKYYTPGVLLLGILVGLFSQDIELAITILVLGCPGALVIGVPVSNVAGIGNGAKHGVLLKGSESIQAFAGVDTMVFDKTGTLTLGQAQVTDAQYFSEDFDQALSYLASLEQESDHPLAKAILAYLGDPSPSSLKEAVDIQAIKGGGITGQVGGHTVACGNLYMMEKLAIPVSESVRQTSQAFQAKGNSIVLTAVDGQVKSLMGIRDQIRPGLQGHLAQLRQHGIDTMVLASGDNQKTVDQVSQSLGLDQAIGGMLPEDKVNLVKDLQESGHKLAFIGDGINDSPSLAQADIGIAMGSGTDTAMDTSDLVLVQSDFDHLTHALGLSQATSRNMKQNIVIAISVVVVLVAMLLWTPWMSMSLGMLVHEGSILLVIFNAIRLLAYKNK</sequence>
<feature type="transmembrane region" description="Helical" evidence="12">
    <location>
        <begin position="237"/>
        <end position="255"/>
    </location>
</feature>
<dbReference type="FunFam" id="2.70.150.10:FF:000002">
    <property type="entry name" value="Copper-transporting ATPase 1, putative"/>
    <property type="match status" value="1"/>
</dbReference>
<dbReference type="SFLD" id="SFLDG00002">
    <property type="entry name" value="C1.7:_P-type_atpase_like"/>
    <property type="match status" value="1"/>
</dbReference>
<dbReference type="EC" id="7.2.2.21" evidence="10"/>
<dbReference type="GO" id="GO:0008551">
    <property type="term" value="F:P-type cadmium transporter activity"/>
    <property type="evidence" value="ECO:0007669"/>
    <property type="project" value="UniProtKB-EC"/>
</dbReference>
<feature type="transmembrane region" description="Helical" evidence="12">
    <location>
        <begin position="15"/>
        <end position="33"/>
    </location>
</feature>
<organism evidence="14 15">
    <name type="scientific">Alloiococcus otitis ATCC 51267</name>
    <dbReference type="NCBI Taxonomy" id="883081"/>
    <lineage>
        <taxon>Bacteria</taxon>
        <taxon>Bacillati</taxon>
        <taxon>Bacillota</taxon>
        <taxon>Bacilli</taxon>
        <taxon>Lactobacillales</taxon>
        <taxon>Carnobacteriaceae</taxon>
        <taxon>Alloiococcus</taxon>
    </lineage>
</organism>
<evidence type="ECO:0000256" key="10">
    <source>
        <dbReference type="ARBA" id="ARBA00039103"/>
    </source>
</evidence>
<dbReference type="Gene3D" id="3.40.50.1000">
    <property type="entry name" value="HAD superfamily/HAD-like"/>
    <property type="match status" value="1"/>
</dbReference>
<dbReference type="InterPro" id="IPR044492">
    <property type="entry name" value="P_typ_ATPase_HD_dom"/>
</dbReference>
<dbReference type="OrthoDB" id="9813266at2"/>
<dbReference type="InterPro" id="IPR036412">
    <property type="entry name" value="HAD-like_sf"/>
</dbReference>
<evidence type="ECO:0000256" key="9">
    <source>
        <dbReference type="ARBA" id="ARBA00023136"/>
    </source>
</evidence>
<name>K9ED79_9LACT</name>
<keyword evidence="5 12" id="KW-0479">Metal-binding</keyword>
<protein>
    <recommendedName>
        <fullName evidence="10">Cd(2+)-exporting ATPase</fullName>
        <ecNumber evidence="10">7.2.2.21</ecNumber>
    </recommendedName>
</protein>
<dbReference type="Gene3D" id="3.40.1110.10">
    <property type="entry name" value="Calcium-transporting ATPase, cytoplasmic domain N"/>
    <property type="match status" value="1"/>
</dbReference>
<keyword evidence="12" id="KW-0067">ATP-binding</keyword>
<dbReference type="InterPro" id="IPR001757">
    <property type="entry name" value="P_typ_ATPase"/>
</dbReference>
<dbReference type="SFLD" id="SFLDS00003">
    <property type="entry name" value="Haloacid_Dehalogenase"/>
    <property type="match status" value="1"/>
</dbReference>
<dbReference type="Pfam" id="PF00702">
    <property type="entry name" value="Hydrolase"/>
    <property type="match status" value="1"/>
</dbReference>
<dbReference type="SUPFAM" id="SSF81665">
    <property type="entry name" value="Calcium ATPase, transmembrane domain M"/>
    <property type="match status" value="1"/>
</dbReference>
<dbReference type="SUPFAM" id="SSF81653">
    <property type="entry name" value="Calcium ATPase, transduction domain A"/>
    <property type="match status" value="1"/>
</dbReference>
<evidence type="ECO:0000313" key="14">
    <source>
        <dbReference type="EMBL" id="EKU93796.1"/>
    </source>
</evidence>
<evidence type="ECO:0000256" key="3">
    <source>
        <dbReference type="ARBA" id="ARBA00022539"/>
    </source>
</evidence>
<dbReference type="InterPro" id="IPR059000">
    <property type="entry name" value="ATPase_P-type_domA"/>
</dbReference>
<evidence type="ECO:0000256" key="5">
    <source>
        <dbReference type="ARBA" id="ARBA00022723"/>
    </source>
</evidence>
<feature type="transmembrane region" description="Helical" evidence="12">
    <location>
        <begin position="39"/>
        <end position="59"/>
    </location>
</feature>
<dbReference type="InterPro" id="IPR051014">
    <property type="entry name" value="Cation_Transport_ATPase_IB"/>
</dbReference>
<dbReference type="PANTHER" id="PTHR48085:SF5">
    <property type="entry name" value="CADMIUM_ZINC-TRANSPORTING ATPASE HMA4-RELATED"/>
    <property type="match status" value="1"/>
</dbReference>
<dbReference type="PRINTS" id="PR00119">
    <property type="entry name" value="CATATPASE"/>
</dbReference>
<dbReference type="GO" id="GO:0005886">
    <property type="term" value="C:plasma membrane"/>
    <property type="evidence" value="ECO:0007669"/>
    <property type="project" value="UniProtKB-SubCell"/>
</dbReference>
<comment type="catalytic activity">
    <reaction evidence="11">
        <text>Cd(2+)(in) + ATP + H2O = Cd(2+)(out) + ADP + phosphate + H(+)</text>
        <dbReference type="Rhea" id="RHEA:12132"/>
        <dbReference type="ChEBI" id="CHEBI:15377"/>
        <dbReference type="ChEBI" id="CHEBI:15378"/>
        <dbReference type="ChEBI" id="CHEBI:30616"/>
        <dbReference type="ChEBI" id="CHEBI:43474"/>
        <dbReference type="ChEBI" id="CHEBI:48775"/>
        <dbReference type="ChEBI" id="CHEBI:456216"/>
        <dbReference type="EC" id="7.2.2.21"/>
    </reaction>
</comment>
<dbReference type="PROSITE" id="PS00154">
    <property type="entry name" value="ATPASE_E1_E2"/>
    <property type="match status" value="1"/>
</dbReference>
<dbReference type="GO" id="GO:0046872">
    <property type="term" value="F:metal ion binding"/>
    <property type="evidence" value="ECO:0007669"/>
    <property type="project" value="UniProtKB-KW"/>
</dbReference>
<dbReference type="InterPro" id="IPR027256">
    <property type="entry name" value="P-typ_ATPase_IB"/>
</dbReference>
<dbReference type="SUPFAM" id="SSF56784">
    <property type="entry name" value="HAD-like"/>
    <property type="match status" value="1"/>
</dbReference>
<gene>
    <name evidence="14" type="ORF">HMPREF9698_00744</name>
</gene>
<keyword evidence="8" id="KW-0406">Ion transport</keyword>
<dbReference type="InterPro" id="IPR023299">
    <property type="entry name" value="ATPase_P-typ_cyto_dom_N"/>
</dbReference>